<dbReference type="RefSeq" id="WP_112426776.1">
    <property type="nucleotide sequence ID" value="NZ_MCIF01000002.1"/>
</dbReference>
<dbReference type="AlphaFoldDB" id="A0A328VGE6"/>
<dbReference type="EMBL" id="MCIF01000002">
    <property type="protein sequence ID" value="RAQ94683.1"/>
    <property type="molecule type" value="Genomic_DNA"/>
</dbReference>
<name>A0A328VGE6_9CHLR</name>
<sequence>MALALSLLHLRLASPFAKKEQARETTHLTDLPISAFIAPTGHNHEEIIDRLPAGLERPITQEHQPDPSPPTP</sequence>
<gene>
    <name evidence="1" type="ORF">A4R35_03990</name>
</gene>
<dbReference type="Proteomes" id="UP000248706">
    <property type="component" value="Unassembled WGS sequence"/>
</dbReference>
<reference evidence="1 2" key="1">
    <citation type="submission" date="2016-08" db="EMBL/GenBank/DDBJ databases">
        <title>Analysis of Carbohydrate Active Enzymes in Thermogemmatispora T81 Reveals Carbohydrate Degradation Ability.</title>
        <authorList>
            <person name="Tomazini A."/>
            <person name="Lal S."/>
            <person name="Stott M."/>
            <person name="Henrissat B."/>
            <person name="Polikarpov I."/>
            <person name="Sparling R."/>
            <person name="Levin D.B."/>
        </authorList>
    </citation>
    <scope>NUCLEOTIDE SEQUENCE [LARGE SCALE GENOMIC DNA]</scope>
    <source>
        <strain evidence="1 2">T81</strain>
    </source>
</reference>
<accession>A0A328VGE6</accession>
<evidence type="ECO:0000313" key="1">
    <source>
        <dbReference type="EMBL" id="RAQ94683.1"/>
    </source>
</evidence>
<comment type="caution">
    <text evidence="1">The sequence shown here is derived from an EMBL/GenBank/DDBJ whole genome shotgun (WGS) entry which is preliminary data.</text>
</comment>
<proteinExistence type="predicted"/>
<protein>
    <submittedName>
        <fullName evidence="1">Uncharacterized protein</fullName>
    </submittedName>
</protein>
<evidence type="ECO:0000313" key="2">
    <source>
        <dbReference type="Proteomes" id="UP000248706"/>
    </source>
</evidence>
<organism evidence="1 2">
    <name type="scientific">Thermogemmatispora tikiterensis</name>
    <dbReference type="NCBI Taxonomy" id="1825093"/>
    <lineage>
        <taxon>Bacteria</taxon>
        <taxon>Bacillati</taxon>
        <taxon>Chloroflexota</taxon>
        <taxon>Ktedonobacteria</taxon>
        <taxon>Thermogemmatisporales</taxon>
        <taxon>Thermogemmatisporaceae</taxon>
        <taxon>Thermogemmatispora</taxon>
    </lineage>
</organism>
<keyword evidence="2" id="KW-1185">Reference proteome</keyword>